<keyword evidence="3" id="KW-1185">Reference proteome</keyword>
<reference evidence="2" key="1">
    <citation type="journal article" date="2021" name="Nat. Commun.">
        <title>Genetic determinants of endophytism in the Arabidopsis root mycobiome.</title>
        <authorList>
            <person name="Mesny F."/>
            <person name="Miyauchi S."/>
            <person name="Thiergart T."/>
            <person name="Pickel B."/>
            <person name="Atanasova L."/>
            <person name="Karlsson M."/>
            <person name="Huettel B."/>
            <person name="Barry K.W."/>
            <person name="Haridas S."/>
            <person name="Chen C."/>
            <person name="Bauer D."/>
            <person name="Andreopoulos W."/>
            <person name="Pangilinan J."/>
            <person name="LaButti K."/>
            <person name="Riley R."/>
            <person name="Lipzen A."/>
            <person name="Clum A."/>
            <person name="Drula E."/>
            <person name="Henrissat B."/>
            <person name="Kohler A."/>
            <person name="Grigoriev I.V."/>
            <person name="Martin F.M."/>
            <person name="Hacquard S."/>
        </authorList>
    </citation>
    <scope>NUCLEOTIDE SEQUENCE</scope>
    <source>
        <strain evidence="2">MPI-CAGE-CH-0235</strain>
    </source>
</reference>
<dbReference type="EMBL" id="JAGPNK010000014">
    <property type="protein sequence ID" value="KAH7308995.1"/>
    <property type="molecule type" value="Genomic_DNA"/>
</dbReference>
<proteinExistence type="predicted"/>
<evidence type="ECO:0000313" key="3">
    <source>
        <dbReference type="Proteomes" id="UP000813444"/>
    </source>
</evidence>
<organism evidence="2 3">
    <name type="scientific">Stachybotrys elegans</name>
    <dbReference type="NCBI Taxonomy" id="80388"/>
    <lineage>
        <taxon>Eukaryota</taxon>
        <taxon>Fungi</taxon>
        <taxon>Dikarya</taxon>
        <taxon>Ascomycota</taxon>
        <taxon>Pezizomycotina</taxon>
        <taxon>Sordariomycetes</taxon>
        <taxon>Hypocreomycetidae</taxon>
        <taxon>Hypocreales</taxon>
        <taxon>Stachybotryaceae</taxon>
        <taxon>Stachybotrys</taxon>
    </lineage>
</organism>
<dbReference type="AlphaFoldDB" id="A0A8K0WM39"/>
<evidence type="ECO:0000313" key="2">
    <source>
        <dbReference type="EMBL" id="KAH7308995.1"/>
    </source>
</evidence>
<accession>A0A8K0WM39</accession>
<gene>
    <name evidence="2" type="ORF">B0I35DRAFT_90026</name>
</gene>
<protein>
    <submittedName>
        <fullName evidence="2">Uncharacterized protein</fullName>
    </submittedName>
</protein>
<evidence type="ECO:0000256" key="1">
    <source>
        <dbReference type="SAM" id="MobiDB-lite"/>
    </source>
</evidence>
<dbReference type="Proteomes" id="UP000813444">
    <property type="component" value="Unassembled WGS sequence"/>
</dbReference>
<feature type="region of interest" description="Disordered" evidence="1">
    <location>
        <begin position="19"/>
        <end position="53"/>
    </location>
</feature>
<sequence>MPHKLPVTSKAITVLARPFSPKDPTMASEPAVSHHRRGHSPPKIPRWPASQPSPTIGESILDNHLHHSSCSSQIQYNLLYRIVHQPIAAQVYVANIPSVRTAAAIPQCPRTMPAAHPLRMRILEAPTAGCFSSPSVASRLSAVAPRLRTRPRKRQDWLWDIVGHRPGTGLLQSTRRPGSVFILTGLPSSLHIRRF</sequence>
<name>A0A8K0WM39_9HYPO</name>
<comment type="caution">
    <text evidence="2">The sequence shown here is derived from an EMBL/GenBank/DDBJ whole genome shotgun (WGS) entry which is preliminary data.</text>
</comment>